<accession>A0A9D3YVB6</accession>
<reference evidence="10" key="1">
    <citation type="journal article" date="2019" name="bioRxiv">
        <title>The Genome of the Zebra Mussel, Dreissena polymorpha: A Resource for Invasive Species Research.</title>
        <authorList>
            <person name="McCartney M.A."/>
            <person name="Auch B."/>
            <person name="Kono T."/>
            <person name="Mallez S."/>
            <person name="Zhang Y."/>
            <person name="Obille A."/>
            <person name="Becker A."/>
            <person name="Abrahante J.E."/>
            <person name="Garbe J."/>
            <person name="Badalamenti J.P."/>
            <person name="Herman A."/>
            <person name="Mangelson H."/>
            <person name="Liachko I."/>
            <person name="Sullivan S."/>
            <person name="Sone E.D."/>
            <person name="Koren S."/>
            <person name="Silverstein K.A.T."/>
            <person name="Beckman K.B."/>
            <person name="Gohl D.M."/>
        </authorList>
    </citation>
    <scope>NUCLEOTIDE SEQUENCE</scope>
    <source>
        <strain evidence="10">Duluth1</strain>
        <tissue evidence="10">Whole animal</tissue>
    </source>
</reference>
<evidence type="ECO:0000256" key="4">
    <source>
        <dbReference type="ARBA" id="ARBA00022898"/>
    </source>
</evidence>
<dbReference type="CDD" id="cd06828">
    <property type="entry name" value="PLPDE_III_DapDC"/>
    <property type="match status" value="1"/>
</dbReference>
<feature type="domain" description="Orn/DAP/Arg decarboxylase 2 N-terminal" evidence="9">
    <location>
        <begin position="55"/>
        <end position="319"/>
    </location>
</feature>
<comment type="function">
    <text evidence="6">Catalyzes the first and rate-limiting step of polyamine biosynthesis that converts ornithine into putrescine, which is the precursor for the polyamines, spermidine and spermine. Polyamines are essential for cell proliferation and are implicated in cellular processes, ranging from DNA replication to apoptosis.</text>
</comment>
<dbReference type="Proteomes" id="UP000828390">
    <property type="component" value="Unassembled WGS sequence"/>
</dbReference>
<sequence>MEYYENSDCYHFSDYFTLQNGYLFCENVDVKSIKAFMEESDFETKSPVFVYSKNQIISNIESYKETLKSINREACLNYAMKANMNPAVLELMRDRGCSVTLVSGFELRLALRLGFEPSRIVLNGNGKQEWEIELAVERGCLLNIDGWFNLQQTIAACRRLKKVARVLLRINPNIDAKVHKYNTTGTSGSKFGIEMFQMSHVVEALRQEPLVHVVGVHSHLGSTITDIDVFRKSAKAMMKEFSSLKASGFQRMKYINLGGGLGIDYTCHASRTMKASLKTTADFQKPIGERNATPRGIVEAIHQELAPEVSLILEPGRSLIGDAAVLLTRVLGVKHGAEKSYIVVDGSMTEVIRPALYGAYHHIELVEPTSQIISNDHVTMSSNGCPEQGVKNGVFENEHTENRVTNSHFEQQVQNDNTENRFQTVNSDNGVQYGHLEHGFEIADAQNVQNCQQFDNIPVNVQERRVYEVVGPVCESGDFLGHDRLLATPHEGCHLAVFHVGAYCTSMSSNYNMRPRPAELLVDGSKVRVIRQPDSFETMLQCFNC</sequence>
<proteinExistence type="inferred from homology"/>
<evidence type="ECO:0000256" key="5">
    <source>
        <dbReference type="ARBA" id="ARBA00023239"/>
    </source>
</evidence>
<dbReference type="SUPFAM" id="SSF50621">
    <property type="entry name" value="Alanine racemase C-terminal domain-like"/>
    <property type="match status" value="2"/>
</dbReference>
<evidence type="ECO:0000259" key="8">
    <source>
        <dbReference type="Pfam" id="PF00278"/>
    </source>
</evidence>
<organism evidence="10 11">
    <name type="scientific">Dreissena polymorpha</name>
    <name type="common">Zebra mussel</name>
    <name type="synonym">Mytilus polymorpha</name>
    <dbReference type="NCBI Taxonomy" id="45954"/>
    <lineage>
        <taxon>Eukaryota</taxon>
        <taxon>Metazoa</taxon>
        <taxon>Spiralia</taxon>
        <taxon>Lophotrochozoa</taxon>
        <taxon>Mollusca</taxon>
        <taxon>Bivalvia</taxon>
        <taxon>Autobranchia</taxon>
        <taxon>Heteroconchia</taxon>
        <taxon>Euheterodonta</taxon>
        <taxon>Imparidentia</taxon>
        <taxon>Neoheterodontei</taxon>
        <taxon>Myida</taxon>
        <taxon>Dreissenoidea</taxon>
        <taxon>Dreissenidae</taxon>
        <taxon>Dreissena</taxon>
    </lineage>
</organism>
<dbReference type="InterPro" id="IPR022643">
    <property type="entry name" value="De-COase2_C"/>
</dbReference>
<evidence type="ECO:0000256" key="1">
    <source>
        <dbReference type="ARBA" id="ARBA00001933"/>
    </source>
</evidence>
<comment type="caution">
    <text evidence="10">The sequence shown here is derived from an EMBL/GenBank/DDBJ whole genome shotgun (WGS) entry which is preliminary data.</text>
</comment>
<dbReference type="Pfam" id="PF02784">
    <property type="entry name" value="Orn_Arg_deC_N"/>
    <property type="match status" value="1"/>
</dbReference>
<evidence type="ECO:0000256" key="2">
    <source>
        <dbReference type="ARBA" id="ARBA00008872"/>
    </source>
</evidence>
<keyword evidence="11" id="KW-1185">Reference proteome</keyword>
<dbReference type="GO" id="GO:0009089">
    <property type="term" value="P:lysine biosynthetic process via diaminopimelate"/>
    <property type="evidence" value="ECO:0007669"/>
    <property type="project" value="InterPro"/>
</dbReference>
<dbReference type="InterPro" id="IPR029066">
    <property type="entry name" value="PLP-binding_barrel"/>
</dbReference>
<dbReference type="InterPro" id="IPR009006">
    <property type="entry name" value="Ala_racemase/Decarboxylase_C"/>
</dbReference>
<feature type="modified residue" description="N6-(pyridoxal phosphate)lysine" evidence="7">
    <location>
        <position position="81"/>
    </location>
</feature>
<feature type="active site" description="Proton donor" evidence="7">
    <location>
        <position position="474"/>
    </location>
</feature>
<evidence type="ECO:0000313" key="11">
    <source>
        <dbReference type="Proteomes" id="UP000828390"/>
    </source>
</evidence>
<evidence type="ECO:0000259" key="9">
    <source>
        <dbReference type="Pfam" id="PF02784"/>
    </source>
</evidence>
<dbReference type="Pfam" id="PF00278">
    <property type="entry name" value="Orn_DAP_Arg_deC"/>
    <property type="match status" value="1"/>
</dbReference>
<dbReference type="AlphaFoldDB" id="A0A9D3YVB6"/>
<dbReference type="HAMAP" id="MF_02120">
    <property type="entry name" value="LysA"/>
    <property type="match status" value="1"/>
</dbReference>
<evidence type="ECO:0000313" key="10">
    <source>
        <dbReference type="EMBL" id="KAH3708030.1"/>
    </source>
</evidence>
<comment type="cofactor">
    <cofactor evidence="1 7">
        <name>pyridoxal 5'-phosphate</name>
        <dbReference type="ChEBI" id="CHEBI:597326"/>
    </cofactor>
</comment>
<keyword evidence="4 7" id="KW-0663">Pyridoxal phosphate</keyword>
<dbReference type="PANTHER" id="PTHR43727:SF2">
    <property type="entry name" value="GROUP IV DECARBOXYLASE"/>
    <property type="match status" value="1"/>
</dbReference>
<evidence type="ECO:0000256" key="7">
    <source>
        <dbReference type="PIRSR" id="PIRSR600183-50"/>
    </source>
</evidence>
<dbReference type="InterPro" id="IPR002986">
    <property type="entry name" value="DAP_deCOOHase_LysA"/>
</dbReference>
<dbReference type="PRINTS" id="PR01181">
    <property type="entry name" value="DAPDCRBXLASE"/>
</dbReference>
<dbReference type="InterPro" id="IPR000183">
    <property type="entry name" value="Orn/DAP/Arg_de-COase"/>
</dbReference>
<name>A0A9D3YVB6_DREPO</name>
<protein>
    <recommendedName>
        <fullName evidence="12">Diaminopimelate decarboxylase</fullName>
    </recommendedName>
</protein>
<dbReference type="Gene3D" id="3.20.20.10">
    <property type="entry name" value="Alanine racemase"/>
    <property type="match status" value="1"/>
</dbReference>
<gene>
    <name evidence="10" type="ORF">DPMN_067469</name>
</gene>
<dbReference type="InterPro" id="IPR022653">
    <property type="entry name" value="De-COase2_pyr-phos_BS"/>
</dbReference>
<dbReference type="EMBL" id="JAIWYP010000014">
    <property type="protein sequence ID" value="KAH3708030.1"/>
    <property type="molecule type" value="Genomic_DNA"/>
</dbReference>
<dbReference type="GO" id="GO:0008836">
    <property type="term" value="F:diaminopimelate decarboxylase activity"/>
    <property type="evidence" value="ECO:0007669"/>
    <property type="project" value="InterPro"/>
</dbReference>
<keyword evidence="3" id="KW-0210">Decarboxylase</keyword>
<dbReference type="PRINTS" id="PR01179">
    <property type="entry name" value="ODADCRBXLASE"/>
</dbReference>
<evidence type="ECO:0000256" key="6">
    <source>
        <dbReference type="ARBA" id="ARBA00037173"/>
    </source>
</evidence>
<reference evidence="10" key="2">
    <citation type="submission" date="2020-11" db="EMBL/GenBank/DDBJ databases">
        <authorList>
            <person name="McCartney M.A."/>
            <person name="Auch B."/>
            <person name="Kono T."/>
            <person name="Mallez S."/>
            <person name="Becker A."/>
            <person name="Gohl D.M."/>
            <person name="Silverstein K.A.T."/>
            <person name="Koren S."/>
            <person name="Bechman K.B."/>
            <person name="Herman A."/>
            <person name="Abrahante J.E."/>
            <person name="Garbe J."/>
        </authorList>
    </citation>
    <scope>NUCLEOTIDE SEQUENCE</scope>
    <source>
        <strain evidence="10">Duluth1</strain>
        <tissue evidence="10">Whole animal</tissue>
    </source>
</reference>
<dbReference type="Gene3D" id="2.40.37.10">
    <property type="entry name" value="Lyase, Ornithine Decarboxylase, Chain A, domain 1"/>
    <property type="match status" value="2"/>
</dbReference>
<comment type="similarity">
    <text evidence="2">Belongs to the Orn/Lys/Arg decarboxylase class-II family.</text>
</comment>
<evidence type="ECO:0000256" key="3">
    <source>
        <dbReference type="ARBA" id="ARBA00022793"/>
    </source>
</evidence>
<dbReference type="InterPro" id="IPR022644">
    <property type="entry name" value="De-COase2_N"/>
</dbReference>
<dbReference type="PANTHER" id="PTHR43727">
    <property type="entry name" value="DIAMINOPIMELATE DECARBOXYLASE"/>
    <property type="match status" value="1"/>
</dbReference>
<dbReference type="FunFam" id="3.20.20.10:FF:000003">
    <property type="entry name" value="Diaminopimelate decarboxylase"/>
    <property type="match status" value="1"/>
</dbReference>
<keyword evidence="5" id="KW-0456">Lyase</keyword>
<feature type="domain" description="Orn/DAP/Arg decarboxylase 2 C-terminal" evidence="8">
    <location>
        <begin position="454"/>
        <end position="501"/>
    </location>
</feature>
<dbReference type="OrthoDB" id="5034579at2759"/>
<evidence type="ECO:0008006" key="12">
    <source>
        <dbReference type="Google" id="ProtNLM"/>
    </source>
</evidence>
<dbReference type="PROSITE" id="PS00878">
    <property type="entry name" value="ODR_DC_2_1"/>
    <property type="match status" value="1"/>
</dbReference>
<dbReference type="SUPFAM" id="SSF51419">
    <property type="entry name" value="PLP-binding barrel"/>
    <property type="match status" value="1"/>
</dbReference>